<organism evidence="1 2">
    <name type="scientific">Allacma fusca</name>
    <dbReference type="NCBI Taxonomy" id="39272"/>
    <lineage>
        <taxon>Eukaryota</taxon>
        <taxon>Metazoa</taxon>
        <taxon>Ecdysozoa</taxon>
        <taxon>Arthropoda</taxon>
        <taxon>Hexapoda</taxon>
        <taxon>Collembola</taxon>
        <taxon>Symphypleona</taxon>
        <taxon>Sminthuridae</taxon>
        <taxon>Allacma</taxon>
    </lineage>
</organism>
<protein>
    <submittedName>
        <fullName evidence="1">Uncharacterized protein</fullName>
    </submittedName>
</protein>
<accession>A0A8J2NWN7</accession>
<dbReference type="EMBL" id="CAJVCH010093466">
    <property type="protein sequence ID" value="CAG7722884.1"/>
    <property type="molecule type" value="Genomic_DNA"/>
</dbReference>
<proteinExistence type="predicted"/>
<gene>
    <name evidence="1" type="ORF">AFUS01_LOCUS11994</name>
</gene>
<dbReference type="AlphaFoldDB" id="A0A8J2NWN7"/>
<name>A0A8J2NWN7_9HEXA</name>
<feature type="non-terminal residue" evidence="1">
    <location>
        <position position="1"/>
    </location>
</feature>
<dbReference type="Proteomes" id="UP000708208">
    <property type="component" value="Unassembled WGS sequence"/>
</dbReference>
<sequence length="39" mass="4217">RNLNGVSVNPKPGYGPSLSQISRVFSNIQILPSLVSDDF</sequence>
<comment type="caution">
    <text evidence="1">The sequence shown here is derived from an EMBL/GenBank/DDBJ whole genome shotgun (WGS) entry which is preliminary data.</text>
</comment>
<evidence type="ECO:0000313" key="1">
    <source>
        <dbReference type="EMBL" id="CAG7722884.1"/>
    </source>
</evidence>
<keyword evidence="2" id="KW-1185">Reference proteome</keyword>
<evidence type="ECO:0000313" key="2">
    <source>
        <dbReference type="Proteomes" id="UP000708208"/>
    </source>
</evidence>
<reference evidence="1" key="1">
    <citation type="submission" date="2021-06" db="EMBL/GenBank/DDBJ databases">
        <authorList>
            <person name="Hodson N. C."/>
            <person name="Mongue J. A."/>
            <person name="Jaron S. K."/>
        </authorList>
    </citation>
    <scope>NUCLEOTIDE SEQUENCE</scope>
</reference>